<organism evidence="3 4">
    <name type="scientific">Candidatus Scatousia excrementipullorum</name>
    <dbReference type="NCBI Taxonomy" id="2840936"/>
    <lineage>
        <taxon>Bacteria</taxon>
        <taxon>Candidatus Scatousia</taxon>
    </lineage>
</organism>
<proteinExistence type="predicted"/>
<evidence type="ECO:0000256" key="2">
    <source>
        <dbReference type="SAM" id="SignalP"/>
    </source>
</evidence>
<name>A0A9D9DNI7_9BACT</name>
<accession>A0A9D9DNI7</accession>
<evidence type="ECO:0000313" key="3">
    <source>
        <dbReference type="EMBL" id="MBO8429855.1"/>
    </source>
</evidence>
<dbReference type="EMBL" id="JADIND010000011">
    <property type="protein sequence ID" value="MBO8429855.1"/>
    <property type="molecule type" value="Genomic_DNA"/>
</dbReference>
<evidence type="ECO:0000313" key="4">
    <source>
        <dbReference type="Proteomes" id="UP000823632"/>
    </source>
</evidence>
<keyword evidence="2" id="KW-0732">Signal</keyword>
<sequence>MKRSLILAGVFAVLCVPAVYAAEENAPCEISIIEQHDYSSRLVETIRMQRDTIYNALNLTPKQIKCKDEIEAKRYIELEPELKNFCICKKRLKDAQAKNDSAAIKQAEKNLNQVKKNIQKISSKYDKDFMKILDSNQRAKYRMIRKL</sequence>
<dbReference type="Proteomes" id="UP000823632">
    <property type="component" value="Unassembled WGS sequence"/>
</dbReference>
<gene>
    <name evidence="3" type="ORF">IAC76_00570</name>
</gene>
<feature type="signal peptide" evidence="2">
    <location>
        <begin position="1"/>
        <end position="21"/>
    </location>
</feature>
<feature type="chain" id="PRO_5038636539" evidence="2">
    <location>
        <begin position="22"/>
        <end position="147"/>
    </location>
</feature>
<feature type="non-terminal residue" evidence="3">
    <location>
        <position position="147"/>
    </location>
</feature>
<dbReference type="Gene3D" id="1.20.120.1490">
    <property type="match status" value="1"/>
</dbReference>
<reference evidence="3" key="1">
    <citation type="submission" date="2020-10" db="EMBL/GenBank/DDBJ databases">
        <authorList>
            <person name="Gilroy R."/>
        </authorList>
    </citation>
    <scope>NUCLEOTIDE SEQUENCE</scope>
    <source>
        <strain evidence="3">10192</strain>
    </source>
</reference>
<dbReference type="AlphaFoldDB" id="A0A9D9DNI7"/>
<keyword evidence="1" id="KW-0175">Coiled coil</keyword>
<reference evidence="3" key="2">
    <citation type="journal article" date="2021" name="PeerJ">
        <title>Extensive microbial diversity within the chicken gut microbiome revealed by metagenomics and culture.</title>
        <authorList>
            <person name="Gilroy R."/>
            <person name="Ravi A."/>
            <person name="Getino M."/>
            <person name="Pursley I."/>
            <person name="Horton D.L."/>
            <person name="Alikhan N.F."/>
            <person name="Baker D."/>
            <person name="Gharbi K."/>
            <person name="Hall N."/>
            <person name="Watson M."/>
            <person name="Adriaenssens E.M."/>
            <person name="Foster-Nyarko E."/>
            <person name="Jarju S."/>
            <person name="Secka A."/>
            <person name="Antonio M."/>
            <person name="Oren A."/>
            <person name="Chaudhuri R.R."/>
            <person name="La Ragione R."/>
            <person name="Hildebrand F."/>
            <person name="Pallen M.J."/>
        </authorList>
    </citation>
    <scope>NUCLEOTIDE SEQUENCE</scope>
    <source>
        <strain evidence="3">10192</strain>
    </source>
</reference>
<protein>
    <submittedName>
        <fullName evidence="3">Uncharacterized protein</fullName>
    </submittedName>
</protein>
<feature type="coiled-coil region" evidence="1">
    <location>
        <begin position="97"/>
        <end position="124"/>
    </location>
</feature>
<comment type="caution">
    <text evidence="3">The sequence shown here is derived from an EMBL/GenBank/DDBJ whole genome shotgun (WGS) entry which is preliminary data.</text>
</comment>
<evidence type="ECO:0000256" key="1">
    <source>
        <dbReference type="SAM" id="Coils"/>
    </source>
</evidence>